<name>A0ABR7PYK0_9BURK</name>
<organism evidence="1 2">
    <name type="scientific">Paraburkholderia podalyriae</name>
    <dbReference type="NCBI Taxonomy" id="1938811"/>
    <lineage>
        <taxon>Bacteria</taxon>
        <taxon>Pseudomonadati</taxon>
        <taxon>Pseudomonadota</taxon>
        <taxon>Betaproteobacteria</taxon>
        <taxon>Burkholderiales</taxon>
        <taxon>Burkholderiaceae</taxon>
        <taxon>Paraburkholderia</taxon>
    </lineage>
</organism>
<comment type="caution">
    <text evidence="1">The sequence shown here is derived from an EMBL/GenBank/DDBJ whole genome shotgun (WGS) entry which is preliminary data.</text>
</comment>
<evidence type="ECO:0000313" key="1">
    <source>
        <dbReference type="EMBL" id="MBC8751312.1"/>
    </source>
</evidence>
<sequence length="584" mass="62612">MLADPRKGFALLWTHAMRLADARRLRSAAPAAKRSAEPEPLIEAKPNRRPGCLMEASMYCDIQVTVDSDPHNDRSESWLAVNPLNPYNMVGSSKRFVNPATYDFSLSAYATFDGGYTWTEALPLGLLSDPDPNKVWAGVSDPAVAWDNLGNCYIVALPFPSPSSPYETLGIAVYRSTDGGRTWSAPNYIHPNPGDDKQSAAGDGTPGSPHFGNVYAAWDNGSRLAFARTTDHGATWTGVGAHPVGAGLDTVVTDSFSPEVTVARDGTVYIVWVAGEEFGNTIKFVMSTDGGQSFSAPQVVASGITQLKSPPLPAPDGFPELPGGTFRVLTIASACCGAGSNLVVAWADYRDGVSRVYYRNSGDGGAIWQGPASGQPLLPAWLASGTDQHDFHPQLASRPNGEIACAFYEFGPKGGARLIDVILATSTDNGASFTSRDTVTDRPWDPTVDAPLSHGAPGTTFIGDYFGLAGSTLGFFPFWTDTRTGIQEIFTAKPMQLGPWVGTQFTGTVAAGQTHRWYTFNWPACWHVVWTVVPTTPHPGAPQITWQVQVERASANEITYWISITNLTAAPVNIEARYVVLAAD</sequence>
<dbReference type="Proteomes" id="UP000736373">
    <property type="component" value="Unassembled WGS sequence"/>
</dbReference>
<dbReference type="InterPro" id="IPR015943">
    <property type="entry name" value="WD40/YVTN_repeat-like_dom_sf"/>
</dbReference>
<gene>
    <name evidence="1" type="ORF">F6X42_33655</name>
</gene>
<dbReference type="EMBL" id="VZQQ01000051">
    <property type="protein sequence ID" value="MBC8751312.1"/>
    <property type="molecule type" value="Genomic_DNA"/>
</dbReference>
<dbReference type="InterPro" id="IPR036278">
    <property type="entry name" value="Sialidase_sf"/>
</dbReference>
<reference evidence="1 2" key="1">
    <citation type="submission" date="2019-09" db="EMBL/GenBank/DDBJ databases">
        <title>Paraburkholderia podalyriae sp. nov., A South African Podalyria-associated rhizobium.</title>
        <authorList>
            <person name="Mavima L."/>
            <person name="Beukes C.W."/>
            <person name="Palmer M."/>
            <person name="De Meyer S.E."/>
            <person name="James E.K."/>
            <person name="Maluk M."/>
            <person name="Avontuur J.R."/>
            <person name="Chan W.Y."/>
            <person name="Venter S.N."/>
            <person name="Steenkamp E.T."/>
        </authorList>
    </citation>
    <scope>NUCLEOTIDE SEQUENCE [LARGE SCALE GENOMIC DNA]</scope>
    <source>
        <strain evidence="1 2">WC7.3b</strain>
    </source>
</reference>
<dbReference type="InterPro" id="IPR002860">
    <property type="entry name" value="BNR_rpt"/>
</dbReference>
<dbReference type="CDD" id="cd15482">
    <property type="entry name" value="Sialidase_non-viral"/>
    <property type="match status" value="1"/>
</dbReference>
<dbReference type="Gene3D" id="2.130.10.10">
    <property type="entry name" value="YVTN repeat-like/Quinoprotein amine dehydrogenase"/>
    <property type="match status" value="1"/>
</dbReference>
<dbReference type="Gene3D" id="2.120.10.10">
    <property type="match status" value="1"/>
</dbReference>
<proteinExistence type="predicted"/>
<protein>
    <submittedName>
        <fullName evidence="1">Exo-alpha-sialidase</fullName>
    </submittedName>
</protein>
<dbReference type="SUPFAM" id="SSF50939">
    <property type="entry name" value="Sialidases"/>
    <property type="match status" value="2"/>
</dbReference>
<evidence type="ECO:0000313" key="2">
    <source>
        <dbReference type="Proteomes" id="UP000736373"/>
    </source>
</evidence>
<dbReference type="Pfam" id="PF02012">
    <property type="entry name" value="BNR"/>
    <property type="match status" value="1"/>
</dbReference>
<keyword evidence="2" id="KW-1185">Reference proteome</keyword>
<accession>A0ABR7PYK0</accession>